<gene>
    <name evidence="2" type="ORF">OM076_07855</name>
</gene>
<dbReference type="CDD" id="cd04301">
    <property type="entry name" value="NAT_SF"/>
    <property type="match status" value="1"/>
</dbReference>
<proteinExistence type="predicted"/>
<dbReference type="Proteomes" id="UP001149140">
    <property type="component" value="Unassembled WGS sequence"/>
</dbReference>
<dbReference type="InterPro" id="IPR000182">
    <property type="entry name" value="GNAT_dom"/>
</dbReference>
<dbReference type="EMBL" id="JAPDOD010000004">
    <property type="protein sequence ID" value="MDA0160172.1"/>
    <property type="molecule type" value="Genomic_DNA"/>
</dbReference>
<name>A0A9X3S0J8_9ACTN</name>
<comment type="caution">
    <text evidence="2">The sequence shown here is derived from an EMBL/GenBank/DDBJ whole genome shotgun (WGS) entry which is preliminary data.</text>
</comment>
<evidence type="ECO:0000313" key="2">
    <source>
        <dbReference type="EMBL" id="MDA0160172.1"/>
    </source>
</evidence>
<sequence length="141" mass="15592">MLTLGADDAGEVLTLQRAAYVGEAMIYDQFLPPLFETLDEVKDVLASEITVLGIRDDGRLIGTVRIKPDGEIARLAVAPDRQHEGLGTRLLEAAIAHGGTWLFTGDRSEANLRLYRRHGFEETRREPVPGHELVYLTRPAA</sequence>
<dbReference type="RefSeq" id="WP_270038939.1">
    <property type="nucleotide sequence ID" value="NZ_JAPDOD010000004.1"/>
</dbReference>
<reference evidence="2" key="1">
    <citation type="submission" date="2022-10" db="EMBL/GenBank/DDBJ databases">
        <title>The WGS of Solirubrobacter ginsenosidimutans DSM 21036.</title>
        <authorList>
            <person name="Jiang Z."/>
        </authorList>
    </citation>
    <scope>NUCLEOTIDE SEQUENCE</scope>
    <source>
        <strain evidence="2">DSM 21036</strain>
    </source>
</reference>
<dbReference type="Gene3D" id="3.40.630.30">
    <property type="match status" value="1"/>
</dbReference>
<dbReference type="PROSITE" id="PS51186">
    <property type="entry name" value="GNAT"/>
    <property type="match status" value="1"/>
</dbReference>
<evidence type="ECO:0000259" key="1">
    <source>
        <dbReference type="PROSITE" id="PS51186"/>
    </source>
</evidence>
<keyword evidence="3" id="KW-1185">Reference proteome</keyword>
<dbReference type="Pfam" id="PF13508">
    <property type="entry name" value="Acetyltransf_7"/>
    <property type="match status" value="1"/>
</dbReference>
<feature type="domain" description="N-acetyltransferase" evidence="1">
    <location>
        <begin position="10"/>
        <end position="141"/>
    </location>
</feature>
<accession>A0A9X3S0J8</accession>
<dbReference type="SUPFAM" id="SSF55729">
    <property type="entry name" value="Acyl-CoA N-acyltransferases (Nat)"/>
    <property type="match status" value="1"/>
</dbReference>
<organism evidence="2 3">
    <name type="scientific">Solirubrobacter ginsenosidimutans</name>
    <dbReference type="NCBI Taxonomy" id="490573"/>
    <lineage>
        <taxon>Bacteria</taxon>
        <taxon>Bacillati</taxon>
        <taxon>Actinomycetota</taxon>
        <taxon>Thermoleophilia</taxon>
        <taxon>Solirubrobacterales</taxon>
        <taxon>Solirubrobacteraceae</taxon>
        <taxon>Solirubrobacter</taxon>
    </lineage>
</organism>
<protein>
    <submittedName>
        <fullName evidence="2">GNAT family N-acetyltransferase</fullName>
    </submittedName>
</protein>
<evidence type="ECO:0000313" key="3">
    <source>
        <dbReference type="Proteomes" id="UP001149140"/>
    </source>
</evidence>
<dbReference type="GO" id="GO:0016747">
    <property type="term" value="F:acyltransferase activity, transferring groups other than amino-acyl groups"/>
    <property type="evidence" value="ECO:0007669"/>
    <property type="project" value="InterPro"/>
</dbReference>
<dbReference type="AlphaFoldDB" id="A0A9X3S0J8"/>
<dbReference type="InterPro" id="IPR016181">
    <property type="entry name" value="Acyl_CoA_acyltransferase"/>
</dbReference>